<dbReference type="InterPro" id="IPR016181">
    <property type="entry name" value="Acyl_CoA_acyltransferase"/>
</dbReference>
<evidence type="ECO:0000313" key="4">
    <source>
        <dbReference type="EMBL" id="ACY47616.1"/>
    </source>
</evidence>
<dbReference type="SUPFAM" id="SSF55729">
    <property type="entry name" value="Acyl-CoA N-acyltransferases (Nat)"/>
    <property type="match status" value="1"/>
</dbReference>
<evidence type="ECO:0000256" key="1">
    <source>
        <dbReference type="ARBA" id="ARBA00022679"/>
    </source>
</evidence>
<dbReference type="eggNOG" id="COG2153">
    <property type="taxonomic scope" value="Bacteria"/>
</dbReference>
<protein>
    <submittedName>
        <fullName evidence="4">GCN5-related N-acetyltransferase</fullName>
    </submittedName>
</protein>
<dbReference type="InterPro" id="IPR000182">
    <property type="entry name" value="GNAT_dom"/>
</dbReference>
<dbReference type="PANTHER" id="PTHR43877">
    <property type="entry name" value="AMINOALKYLPHOSPHONATE N-ACETYLTRANSFERASE-RELATED-RELATED"/>
    <property type="match status" value="1"/>
</dbReference>
<evidence type="ECO:0000313" key="5">
    <source>
        <dbReference type="Proteomes" id="UP000002221"/>
    </source>
</evidence>
<dbReference type="CDD" id="cd04301">
    <property type="entry name" value="NAT_SF"/>
    <property type="match status" value="1"/>
</dbReference>
<reference evidence="4 5" key="1">
    <citation type="journal article" date="2009" name="Stand. Genomic Sci.">
        <title>Complete genome sequence of Rhodothermus marinus type strain (R-10).</title>
        <authorList>
            <person name="Nolan M."/>
            <person name="Tindall B.J."/>
            <person name="Pomrenke H."/>
            <person name="Lapidus A."/>
            <person name="Copeland A."/>
            <person name="Glavina Del Rio T."/>
            <person name="Lucas S."/>
            <person name="Chen F."/>
            <person name="Tice H."/>
            <person name="Cheng J.F."/>
            <person name="Saunders E."/>
            <person name="Han C."/>
            <person name="Bruce D."/>
            <person name="Goodwin L."/>
            <person name="Chain P."/>
            <person name="Pitluck S."/>
            <person name="Ovchinikova G."/>
            <person name="Pati A."/>
            <person name="Ivanova N."/>
            <person name="Mavromatis K."/>
            <person name="Chen A."/>
            <person name="Palaniappan K."/>
            <person name="Land M."/>
            <person name="Hauser L."/>
            <person name="Chang Y.J."/>
            <person name="Jeffries C.D."/>
            <person name="Brettin T."/>
            <person name="Goker M."/>
            <person name="Bristow J."/>
            <person name="Eisen J.A."/>
            <person name="Markowitz V."/>
            <person name="Hugenholtz P."/>
            <person name="Kyrpides N.C."/>
            <person name="Klenk H.P."/>
            <person name="Detter J.C."/>
        </authorList>
    </citation>
    <scope>NUCLEOTIDE SEQUENCE [LARGE SCALE GENOMIC DNA]</scope>
    <source>
        <strain evidence="5">ATCC 43812 / DSM 4252 / R-10</strain>
    </source>
</reference>
<keyword evidence="5" id="KW-1185">Reference proteome</keyword>
<dbReference type="GO" id="GO:0016747">
    <property type="term" value="F:acyltransferase activity, transferring groups other than amino-acyl groups"/>
    <property type="evidence" value="ECO:0007669"/>
    <property type="project" value="InterPro"/>
</dbReference>
<evidence type="ECO:0000256" key="2">
    <source>
        <dbReference type="ARBA" id="ARBA00023315"/>
    </source>
</evidence>
<proteinExistence type="predicted"/>
<keyword evidence="1 4" id="KW-0808">Transferase</keyword>
<dbReference type="PROSITE" id="PS51186">
    <property type="entry name" value="GNAT"/>
    <property type="match status" value="1"/>
</dbReference>
<dbReference type="Gene3D" id="3.40.630.30">
    <property type="match status" value="1"/>
</dbReference>
<dbReference type="RefSeq" id="WP_012843228.1">
    <property type="nucleotide sequence ID" value="NC_013501.1"/>
</dbReference>
<gene>
    <name evidence="4" type="ordered locus">Rmar_0718</name>
</gene>
<dbReference type="Pfam" id="PF13673">
    <property type="entry name" value="Acetyltransf_10"/>
    <property type="match status" value="1"/>
</dbReference>
<evidence type="ECO:0000259" key="3">
    <source>
        <dbReference type="PROSITE" id="PS51186"/>
    </source>
</evidence>
<sequence length="149" mass="17408">MNAATFHVHPVRNEEEWAQARAIRARVFIEEQGCPPEEEWDGFDEVSRHFLGWVGEVPVATARWRVVPFNERLVAKLERFAVLPEYRGRGYGRALVQYVMEDARRAGFTTLLIHAQAHLERFYESLGFRSTGHRFMEAGIPHVQMIWQQ</sequence>
<dbReference type="InterPro" id="IPR050832">
    <property type="entry name" value="Bact_Acetyltransf"/>
</dbReference>
<keyword evidence="2" id="KW-0012">Acyltransferase</keyword>
<dbReference type="HOGENOM" id="CLU_056607_6_4_10"/>
<feature type="domain" description="N-acetyltransferase" evidence="3">
    <location>
        <begin position="6"/>
        <end position="149"/>
    </location>
</feature>
<dbReference type="Proteomes" id="UP000002221">
    <property type="component" value="Chromosome"/>
</dbReference>
<name>D0MG60_RHOM4</name>
<accession>D0MG60</accession>
<dbReference type="AlphaFoldDB" id="D0MG60"/>
<organism evidence="4 5">
    <name type="scientific">Rhodothermus marinus (strain ATCC 43812 / DSM 4252 / R-10)</name>
    <name type="common">Rhodothermus obamensis</name>
    <dbReference type="NCBI Taxonomy" id="518766"/>
    <lineage>
        <taxon>Bacteria</taxon>
        <taxon>Pseudomonadati</taxon>
        <taxon>Rhodothermota</taxon>
        <taxon>Rhodothermia</taxon>
        <taxon>Rhodothermales</taxon>
        <taxon>Rhodothermaceae</taxon>
        <taxon>Rhodothermus</taxon>
    </lineage>
</organism>
<dbReference type="OrthoDB" id="9796171at2"/>
<dbReference type="KEGG" id="rmr:Rmar_0718"/>
<dbReference type="EMBL" id="CP001807">
    <property type="protein sequence ID" value="ACY47616.1"/>
    <property type="molecule type" value="Genomic_DNA"/>
</dbReference>
<dbReference type="STRING" id="518766.Rmar_0718"/>